<proteinExistence type="predicted"/>
<comment type="caution">
    <text evidence="2">The sequence shown here is derived from an EMBL/GenBank/DDBJ whole genome shotgun (WGS) entry which is preliminary data.</text>
</comment>
<sequence>MTSSTIATTTPTSQAPILLTTISSDVIQHLPSFGSLFHFDDRLRSLEEHFSKVTQTNQFAGAVFAILEIVQHYMDQRMNEAVKVAVQIQLDRLHEEAQRENDEFLRTVDENIKKIIKEQVKGQVKAQVSKVLPRIEHAVNEQLEAEVLTRSSHSSRTSYAVAADLSE</sequence>
<accession>A0A699U381</accession>
<dbReference type="AlphaFoldDB" id="A0A699U381"/>
<reference evidence="2" key="1">
    <citation type="journal article" date="2019" name="Sci. Rep.">
        <title>Draft genome of Tanacetum cinerariifolium, the natural source of mosquito coil.</title>
        <authorList>
            <person name="Yamashiro T."/>
            <person name="Shiraishi A."/>
            <person name="Satake H."/>
            <person name="Nakayama K."/>
        </authorList>
    </citation>
    <scope>NUCLEOTIDE SEQUENCE</scope>
</reference>
<keyword evidence="1" id="KW-0175">Coiled coil</keyword>
<feature type="non-terminal residue" evidence="2">
    <location>
        <position position="167"/>
    </location>
</feature>
<gene>
    <name evidence="2" type="ORF">Tci_888719</name>
</gene>
<evidence type="ECO:0000256" key="1">
    <source>
        <dbReference type="SAM" id="Coils"/>
    </source>
</evidence>
<feature type="coiled-coil region" evidence="1">
    <location>
        <begin position="83"/>
        <end position="114"/>
    </location>
</feature>
<name>A0A699U381_TANCI</name>
<organism evidence="2">
    <name type="scientific">Tanacetum cinerariifolium</name>
    <name type="common">Dalmatian daisy</name>
    <name type="synonym">Chrysanthemum cinerariifolium</name>
    <dbReference type="NCBI Taxonomy" id="118510"/>
    <lineage>
        <taxon>Eukaryota</taxon>
        <taxon>Viridiplantae</taxon>
        <taxon>Streptophyta</taxon>
        <taxon>Embryophyta</taxon>
        <taxon>Tracheophyta</taxon>
        <taxon>Spermatophyta</taxon>
        <taxon>Magnoliopsida</taxon>
        <taxon>eudicotyledons</taxon>
        <taxon>Gunneridae</taxon>
        <taxon>Pentapetalae</taxon>
        <taxon>asterids</taxon>
        <taxon>campanulids</taxon>
        <taxon>Asterales</taxon>
        <taxon>Asteraceae</taxon>
        <taxon>Asteroideae</taxon>
        <taxon>Anthemideae</taxon>
        <taxon>Anthemidinae</taxon>
        <taxon>Tanacetum</taxon>
    </lineage>
</organism>
<dbReference type="EMBL" id="BKCJ011295345">
    <property type="protein sequence ID" value="GFD16750.1"/>
    <property type="molecule type" value="Genomic_DNA"/>
</dbReference>
<protein>
    <submittedName>
        <fullName evidence="2">Uncharacterized protein</fullName>
    </submittedName>
</protein>
<evidence type="ECO:0000313" key="2">
    <source>
        <dbReference type="EMBL" id="GFD16750.1"/>
    </source>
</evidence>